<dbReference type="GO" id="GO:0031510">
    <property type="term" value="C:SUMO activating enzyme complex"/>
    <property type="evidence" value="ECO:0007669"/>
    <property type="project" value="TreeGrafter"/>
</dbReference>
<dbReference type="PROSITE" id="PS00865">
    <property type="entry name" value="UBIQUITIN_ACTIVAT_2"/>
    <property type="match status" value="1"/>
</dbReference>
<evidence type="ECO:0000256" key="11">
    <source>
        <dbReference type="PROSITE-ProRule" id="PRU10132"/>
    </source>
</evidence>
<evidence type="ECO:0000256" key="9">
    <source>
        <dbReference type="ARBA" id="ARBA00023242"/>
    </source>
</evidence>
<protein>
    <recommendedName>
        <fullName evidence="10">Ubiquitin-like 1-activating enzyme E1A</fullName>
    </recommendedName>
</protein>
<accession>A0A3L6L792</accession>
<evidence type="ECO:0000259" key="14">
    <source>
        <dbReference type="Pfam" id="PF16191"/>
    </source>
</evidence>
<evidence type="ECO:0000259" key="13">
    <source>
        <dbReference type="Pfam" id="PF10585"/>
    </source>
</evidence>
<evidence type="ECO:0000256" key="7">
    <source>
        <dbReference type="ARBA" id="ARBA00022786"/>
    </source>
</evidence>
<dbReference type="GO" id="GO:0016567">
    <property type="term" value="P:protein ubiquitination"/>
    <property type="evidence" value="ECO:0007669"/>
    <property type="project" value="UniProtKB-UniPathway"/>
</dbReference>
<dbReference type="PANTHER" id="PTHR10953">
    <property type="entry name" value="UBIQUITIN-ACTIVATING ENZYME E1"/>
    <property type="match status" value="1"/>
</dbReference>
<dbReference type="Gene3D" id="2.40.30.180">
    <property type="entry name" value="Ubiquitin-activating enzyme E1, FCCH domain"/>
    <property type="match status" value="1"/>
</dbReference>
<comment type="pathway">
    <text evidence="3">Protein modification; protein ubiquitination.</text>
</comment>
<evidence type="ECO:0000256" key="5">
    <source>
        <dbReference type="ARBA" id="ARBA00022598"/>
    </source>
</evidence>
<comment type="subcellular location">
    <subcellularLocation>
        <location evidence="1">Nucleus</location>
    </subcellularLocation>
</comment>
<comment type="similarity">
    <text evidence="4">Belongs to the ubiquitin-activating E1 family.</text>
</comment>
<dbReference type="Gene3D" id="3.40.50.720">
    <property type="entry name" value="NAD(P)-binding Rossmann-like Domain"/>
    <property type="match status" value="1"/>
</dbReference>
<dbReference type="Gene3D" id="1.10.10.2660">
    <property type="entry name" value="Ubiquitin-activating enzyme E1, SCCH domain"/>
    <property type="match status" value="1"/>
</dbReference>
<evidence type="ECO:0000256" key="3">
    <source>
        <dbReference type="ARBA" id="ARBA00004906"/>
    </source>
</evidence>
<dbReference type="InterPro" id="IPR000594">
    <property type="entry name" value="ThiF_NAD_FAD-bd"/>
</dbReference>
<evidence type="ECO:0000256" key="8">
    <source>
        <dbReference type="ARBA" id="ARBA00022840"/>
    </source>
</evidence>
<keyword evidence="6" id="KW-0547">Nucleotide-binding</keyword>
<dbReference type="GO" id="GO:0016925">
    <property type="term" value="P:protein sumoylation"/>
    <property type="evidence" value="ECO:0007669"/>
    <property type="project" value="TreeGrafter"/>
</dbReference>
<dbReference type="InterPro" id="IPR033127">
    <property type="entry name" value="UBQ-activ_enz_E1_Cys_AS"/>
</dbReference>
<proteinExistence type="inferred from homology"/>
<dbReference type="InterPro" id="IPR032420">
    <property type="entry name" value="E1_4HB"/>
</dbReference>
<dbReference type="InterPro" id="IPR035985">
    <property type="entry name" value="Ubiquitin-activating_enz"/>
</dbReference>
<keyword evidence="8" id="KW-0067">ATP-binding</keyword>
<name>A0A3L6L792_9TRYP</name>
<feature type="domain" description="THIF-type NAD/FAD binding fold" evidence="12">
    <location>
        <begin position="74"/>
        <end position="167"/>
    </location>
</feature>
<keyword evidence="5" id="KW-0436">Ligase</keyword>
<dbReference type="SUPFAM" id="SSF69572">
    <property type="entry name" value="Activating enzymes of the ubiquitin-like proteins"/>
    <property type="match status" value="2"/>
</dbReference>
<evidence type="ECO:0000256" key="6">
    <source>
        <dbReference type="ARBA" id="ARBA00022741"/>
    </source>
</evidence>
<dbReference type="InterPro" id="IPR045886">
    <property type="entry name" value="ThiF/MoeB/HesA"/>
</dbReference>
<dbReference type="PRINTS" id="PR01849">
    <property type="entry name" value="UBIQUITINACT"/>
</dbReference>
<dbReference type="GO" id="GO:0005524">
    <property type="term" value="F:ATP binding"/>
    <property type="evidence" value="ECO:0007669"/>
    <property type="project" value="UniProtKB-KW"/>
</dbReference>
<feature type="domain" description="Ubiquitin-activating enzyme E1 four-helix bundle" evidence="14">
    <location>
        <begin position="341"/>
        <end position="411"/>
    </location>
</feature>
<dbReference type="Pfam" id="PF16191">
    <property type="entry name" value="E1_4HB"/>
    <property type="match status" value="1"/>
</dbReference>
<dbReference type="InterPro" id="IPR019572">
    <property type="entry name" value="UBA_E1_SCCH"/>
</dbReference>
<dbReference type="InterPro" id="IPR000011">
    <property type="entry name" value="UBQ/SUMO-activ_enz_E1-like"/>
</dbReference>
<dbReference type="UniPathway" id="UPA00143"/>
<dbReference type="Proteomes" id="UP000266743">
    <property type="component" value="Chromosome 9"/>
</dbReference>
<gene>
    <name evidence="15" type="primary">UBA2</name>
    <name evidence="15" type="ORF">DPX39_090075000</name>
</gene>
<comment type="pathway">
    <text evidence="2">Protein modification; protein sumoylation.</text>
</comment>
<evidence type="ECO:0000259" key="12">
    <source>
        <dbReference type="Pfam" id="PF00899"/>
    </source>
</evidence>
<dbReference type="Pfam" id="PF10585">
    <property type="entry name" value="UBA_E1_SCCH"/>
    <property type="match status" value="1"/>
</dbReference>
<evidence type="ECO:0000256" key="4">
    <source>
        <dbReference type="ARBA" id="ARBA00005673"/>
    </source>
</evidence>
<dbReference type="EMBL" id="QSBY01000009">
    <property type="protein sequence ID" value="RHW70280.1"/>
    <property type="molecule type" value="Genomic_DNA"/>
</dbReference>
<evidence type="ECO:0000256" key="2">
    <source>
        <dbReference type="ARBA" id="ARBA00004718"/>
    </source>
</evidence>
<feature type="domain" description="Ubiquitin-activating enzyme SCCH" evidence="13">
    <location>
        <begin position="716"/>
        <end position="1003"/>
    </location>
</feature>
<organism evidence="15">
    <name type="scientific">Trypanosoma brucei equiperdum</name>
    <dbReference type="NCBI Taxonomy" id="630700"/>
    <lineage>
        <taxon>Eukaryota</taxon>
        <taxon>Discoba</taxon>
        <taxon>Euglenozoa</taxon>
        <taxon>Kinetoplastea</taxon>
        <taxon>Metakinetoplastina</taxon>
        <taxon>Trypanosomatida</taxon>
        <taxon>Trypanosomatidae</taxon>
        <taxon>Trypanosoma</taxon>
    </lineage>
</organism>
<evidence type="ECO:0000256" key="10">
    <source>
        <dbReference type="ARBA" id="ARBA00044354"/>
    </source>
</evidence>
<evidence type="ECO:0000313" key="15">
    <source>
        <dbReference type="EMBL" id="RHW70280.1"/>
    </source>
</evidence>
<dbReference type="InterPro" id="IPR042302">
    <property type="entry name" value="E1_FCCH_sf"/>
</dbReference>
<dbReference type="AlphaFoldDB" id="A0A3L6L792"/>
<reference evidence="15" key="1">
    <citation type="submission" date="2018-09" db="EMBL/GenBank/DDBJ databases">
        <title>whole genome sequence of T. equiperdum IVM-t1 strain.</title>
        <authorList>
            <person name="Suganuma K."/>
        </authorList>
    </citation>
    <scope>NUCLEOTIDE SEQUENCE [LARGE SCALE GENOMIC DNA]</scope>
    <source>
        <strain evidence="15">IVM-t1</strain>
    </source>
</reference>
<dbReference type="InterPro" id="IPR042063">
    <property type="entry name" value="Ubi_acti_E1_SCCH"/>
</dbReference>
<evidence type="ECO:0000256" key="1">
    <source>
        <dbReference type="ARBA" id="ARBA00004123"/>
    </source>
</evidence>
<dbReference type="InterPro" id="IPR042449">
    <property type="entry name" value="Ub-E1_IAD_1"/>
</dbReference>
<feature type="active site" description="Glycyl thioester intermediate" evidence="11">
    <location>
        <position position="710"/>
    </location>
</feature>
<dbReference type="Gene3D" id="3.50.50.80">
    <property type="entry name" value="Ubiquitin-activating enzyme E1, inactive adenylation domain, subdomain 1"/>
    <property type="match status" value="1"/>
</dbReference>
<keyword evidence="9" id="KW-0539">Nucleus</keyword>
<dbReference type="GO" id="GO:0019948">
    <property type="term" value="F:SUMO activating enzyme activity"/>
    <property type="evidence" value="ECO:0007669"/>
    <property type="project" value="TreeGrafter"/>
</dbReference>
<keyword evidence="7" id="KW-0833">Ubl conjugation pathway</keyword>
<dbReference type="PANTHER" id="PTHR10953:SF162">
    <property type="entry name" value="SUMO-ACTIVATING ENZYME SUBUNIT 1"/>
    <property type="match status" value="1"/>
</dbReference>
<feature type="domain" description="THIF-type NAD/FAD binding fold" evidence="12">
    <location>
        <begin position="532"/>
        <end position="1046"/>
    </location>
</feature>
<sequence length="1214" mass="134701">MPKHQRDRFSNCPAFCSHTSNKLFRTELTHYSSDTTRNVNINGFTKMSKMAGATADSSDASSAIDSKFLDQQSRTIGTYGLETMAKLISFKVLVVGCGGVGIETAKNLALAGVHTITLCDPKKAELKDMGVNFAVTETTIKAGLTRAEASKRLVAELNPNVRVRTVDAIDEAVVSEVNCVVYTSAAADWSSKTLLKWDQFCRTRTPAISFIFAFQGGSLASVFADHAPNFTVKDADGRPMLQKLIVEVLTKRDKSGVEYTRVRYETPEGQTPGAFRDYTEVKFSEVKGLCKANGESINGNVFKGVVCTGDPPNTVRIYPSLESQGYSAYETAGFLHEMKESQQLKFRALSEALSCPGQFVPVSSMMDGSEESQSHLTFTALLRFFDKHGRLPELHNLSEANEVVSLAKAVNEENKAADAKLEKVDHPMFLQHENKEFPSRLAPPPPPTPLCVETLDEGFVCSQALVSAAELQPLCAVWGAVLAQEIVKITGKYTPICQWLHVGYSSILASNASYTKSPQEYKVVDHRYKHLISLFGKTFVEKLNNLKLFMVGCGALGCENIKNFALCGMSCGPRGSFVVTDNDRIEVSNLSRQFLFREENVGQPKSAVAVSRMKSINKDVKADARQDYVGSNTEHIYHDVFWNGLDAVVNALDNMETRLYVDQKCVNFHKILVEAGTMGTGGNVDIVVPGKTTSYSDGGAADTTGGIPMCTLRNFPYTSDHCTEWARAQFDDLFVSPMQTVRQLLENPAAFTERIKNEVNNAQSAGERLSLVEKNLGILQGIQKTVTTLSAGVSMEKCVQCAWETMFHLFRDRILDLQRSFPKDAKKKNGEKFWSGHRKYPTPLEVNIKALSSDPDVAEFLISAANLFACMYGIHPQKHEPRLNDPKKRWMQQYRTLDWLNGVMKNCTVPEYKPGSVEGLDDDLLQSMEKQEVSKDETTKEQTLNNLLSSVVALAQKCHNMNTVPLDFEKDDDDNFHIDFVAATSNLRARNYDIPTQDRFKVKLVAGKIIPAIATTTAAVTGLALIEYFKALLSNDVFCLRNGMLDIGTNNYVLFERDAPLKHRTRVDKTYLPEQDYTYKKKVICLPEGYTKYDMIEVPITKATTVQQFATELEKKLNTLLPTGMNAGCEVSAIGVGKGSLWNGLPKHANTNCSLMDVIEKQKLSEVGGKLPRPFWENRTHFHDLSVTVSIDDDDANVDEVDVETATILLRIQQ</sequence>
<dbReference type="Pfam" id="PF00899">
    <property type="entry name" value="ThiF"/>
    <property type="match status" value="2"/>
</dbReference>
<dbReference type="GO" id="GO:0005737">
    <property type="term" value="C:cytoplasm"/>
    <property type="evidence" value="ECO:0007669"/>
    <property type="project" value="TreeGrafter"/>
</dbReference>
<dbReference type="Gene3D" id="3.40.50.12550">
    <property type="entry name" value="Ubiquitin-activating enzyme E1, inactive adenylation domain, subdomain 2"/>
    <property type="match status" value="1"/>
</dbReference>
<comment type="caution">
    <text evidence="15">The sequence shown here is derived from an EMBL/GenBank/DDBJ whole genome shotgun (WGS) entry which is preliminary data.</text>
</comment>